<dbReference type="Gene3D" id="3.40.710.10">
    <property type="entry name" value="DD-peptidase/beta-lactamase superfamily"/>
    <property type="match status" value="1"/>
</dbReference>
<dbReference type="EC" id="3.5.1.2" evidence="3 6"/>
<dbReference type="InterPro" id="IPR015868">
    <property type="entry name" value="Glutaminase"/>
</dbReference>
<dbReference type="SUPFAM" id="SSF56601">
    <property type="entry name" value="beta-lactamase/transpeptidase-like"/>
    <property type="match status" value="1"/>
</dbReference>
<dbReference type="EMBL" id="JAVIKH010000006">
    <property type="protein sequence ID" value="MDX8336005.1"/>
    <property type="molecule type" value="Genomic_DNA"/>
</dbReference>
<reference evidence="8" key="1">
    <citation type="submission" date="2023-07" db="EMBL/GenBank/DDBJ databases">
        <authorList>
            <person name="Colorado M.A."/>
            <person name="Villamil L.M."/>
            <person name="Melo J.F."/>
            <person name="Rodriguez J.A."/>
            <person name="Ruiz R.Y."/>
        </authorList>
    </citation>
    <scope>NUCLEOTIDE SEQUENCE [LARGE SCALE GENOMIC DNA]</scope>
    <source>
        <strain evidence="8">C33</strain>
    </source>
</reference>
<dbReference type="InterPro" id="IPR012338">
    <property type="entry name" value="Beta-lactam/transpept-like"/>
</dbReference>
<comment type="caution">
    <text evidence="7">The sequence shown here is derived from an EMBL/GenBank/DDBJ whole genome shotgun (WGS) entry which is preliminary data.</text>
</comment>
<dbReference type="GO" id="GO:0004359">
    <property type="term" value="F:glutaminase activity"/>
    <property type="evidence" value="ECO:0007669"/>
    <property type="project" value="UniProtKB-EC"/>
</dbReference>
<feature type="binding site" evidence="6">
    <location>
        <position position="114"/>
    </location>
    <ligand>
        <name>substrate</name>
    </ligand>
</feature>
<feature type="binding site" evidence="6">
    <location>
        <position position="159"/>
    </location>
    <ligand>
        <name>substrate</name>
    </ligand>
</feature>
<feature type="binding site" evidence="6">
    <location>
        <position position="166"/>
    </location>
    <ligand>
        <name>substrate</name>
    </ligand>
</feature>
<feature type="binding site" evidence="6">
    <location>
        <position position="190"/>
    </location>
    <ligand>
        <name>substrate</name>
    </ligand>
</feature>
<dbReference type="NCBIfam" id="TIGR03814">
    <property type="entry name" value="Gln_ase"/>
    <property type="match status" value="1"/>
</dbReference>
<evidence type="ECO:0000256" key="6">
    <source>
        <dbReference type="HAMAP-Rule" id="MF_00313"/>
    </source>
</evidence>
<dbReference type="RefSeq" id="WP_320313410.1">
    <property type="nucleotide sequence ID" value="NZ_JAVIKH010000006.1"/>
</dbReference>
<keyword evidence="6" id="KW-0007">Acetylation</keyword>
<dbReference type="PANTHER" id="PTHR12544:SF29">
    <property type="entry name" value="GLUTAMINASE"/>
    <property type="match status" value="1"/>
</dbReference>
<comment type="similarity">
    <text evidence="1 6">Belongs to the glutaminase family.</text>
</comment>
<evidence type="ECO:0000256" key="1">
    <source>
        <dbReference type="ARBA" id="ARBA00011076"/>
    </source>
</evidence>
<evidence type="ECO:0000256" key="5">
    <source>
        <dbReference type="ARBA" id="ARBA00049534"/>
    </source>
</evidence>
<protein>
    <recommendedName>
        <fullName evidence="3 6">Glutaminase</fullName>
        <ecNumber evidence="3 6">3.5.1.2</ecNumber>
    </recommendedName>
</protein>
<sequence>MNQDMLNKIVENNKGLISQGAVATYIPELAKVDKNYLGVVIAFPDGTLLSAGDTKIRFAIESISKTVVLALALQDNGEEEVFKHVHKEPSGDAFNSIKKLETESDHLPRNPFINAGAIMTASLIKGKDPEDKFNRILDFMKLISEDDTLELATDIYLSEKATGDTNRGLAYYMKGQGVLKGDVEEILDVYFKQCSIYVTTESLAKIARFFANGGVLSNGERIIPKKYAQIVNGLIATCGMYDQSGEYLDNIGIPGKSGVGGGIISPVSSKKIGVAVFGPALDEEGNSVAGIGIMKDISKEMELDMF</sequence>
<accession>A0ABU4WA38</accession>
<evidence type="ECO:0000256" key="3">
    <source>
        <dbReference type="ARBA" id="ARBA00012918"/>
    </source>
</evidence>
<evidence type="ECO:0000256" key="4">
    <source>
        <dbReference type="ARBA" id="ARBA00022801"/>
    </source>
</evidence>
<proteinExistence type="inferred from homology"/>
<keyword evidence="8" id="KW-1185">Reference proteome</keyword>
<comment type="subunit">
    <text evidence="2 6">Homotetramer.</text>
</comment>
<feature type="binding site" evidence="6">
    <location>
        <position position="62"/>
    </location>
    <ligand>
        <name>substrate</name>
    </ligand>
</feature>
<feature type="binding site" evidence="6">
    <location>
        <position position="241"/>
    </location>
    <ligand>
        <name>substrate</name>
    </ligand>
</feature>
<dbReference type="PANTHER" id="PTHR12544">
    <property type="entry name" value="GLUTAMINASE"/>
    <property type="match status" value="1"/>
</dbReference>
<organism evidence="7 8">
    <name type="scientific">Candidatus Cetobacterium colombiensis</name>
    <dbReference type="NCBI Taxonomy" id="3073100"/>
    <lineage>
        <taxon>Bacteria</taxon>
        <taxon>Fusobacteriati</taxon>
        <taxon>Fusobacteriota</taxon>
        <taxon>Fusobacteriia</taxon>
        <taxon>Fusobacteriales</taxon>
        <taxon>Fusobacteriaceae</taxon>
        <taxon>Cetobacterium</taxon>
    </lineage>
</organism>
<evidence type="ECO:0000313" key="8">
    <source>
        <dbReference type="Proteomes" id="UP001279681"/>
    </source>
</evidence>
<feature type="binding site" evidence="6">
    <location>
        <position position="259"/>
    </location>
    <ligand>
        <name>substrate</name>
    </ligand>
</feature>
<gene>
    <name evidence="6 7" type="primary">glsA</name>
    <name evidence="7" type="ORF">RFV38_05765</name>
</gene>
<evidence type="ECO:0000313" key="7">
    <source>
        <dbReference type="EMBL" id="MDX8336005.1"/>
    </source>
</evidence>
<dbReference type="Proteomes" id="UP001279681">
    <property type="component" value="Unassembled WGS sequence"/>
</dbReference>
<keyword evidence="4 6" id="KW-0378">Hydrolase</keyword>
<comment type="catalytic activity">
    <reaction evidence="5 6">
        <text>L-glutamine + H2O = L-glutamate + NH4(+)</text>
        <dbReference type="Rhea" id="RHEA:15889"/>
        <dbReference type="ChEBI" id="CHEBI:15377"/>
        <dbReference type="ChEBI" id="CHEBI:28938"/>
        <dbReference type="ChEBI" id="CHEBI:29985"/>
        <dbReference type="ChEBI" id="CHEBI:58359"/>
        <dbReference type="EC" id="3.5.1.2"/>
    </reaction>
</comment>
<name>A0ABU4WA38_9FUSO</name>
<dbReference type="Pfam" id="PF04960">
    <property type="entry name" value="Glutaminase"/>
    <property type="match status" value="1"/>
</dbReference>
<evidence type="ECO:0000256" key="2">
    <source>
        <dbReference type="ARBA" id="ARBA00011881"/>
    </source>
</evidence>
<dbReference type="HAMAP" id="MF_00313">
    <property type="entry name" value="Glutaminase"/>
    <property type="match status" value="1"/>
</dbReference>